<organism evidence="7 8">
    <name type="scientific">Tenacibaculum soleae</name>
    <dbReference type="NCBI Taxonomy" id="447689"/>
    <lineage>
        <taxon>Bacteria</taxon>
        <taxon>Pseudomonadati</taxon>
        <taxon>Bacteroidota</taxon>
        <taxon>Flavobacteriia</taxon>
        <taxon>Flavobacteriales</taxon>
        <taxon>Flavobacteriaceae</taxon>
        <taxon>Tenacibaculum</taxon>
    </lineage>
</organism>
<feature type="transmembrane region" description="Helical" evidence="6">
    <location>
        <begin position="191"/>
        <end position="214"/>
    </location>
</feature>
<feature type="transmembrane region" description="Helical" evidence="6">
    <location>
        <begin position="57"/>
        <end position="75"/>
    </location>
</feature>
<dbReference type="RefSeq" id="WP_068705597.1">
    <property type="nucleotide sequence ID" value="NZ_JAUOSW010000003.1"/>
</dbReference>
<evidence type="ECO:0000256" key="1">
    <source>
        <dbReference type="ARBA" id="ARBA00004141"/>
    </source>
</evidence>
<feature type="transmembrane region" description="Helical" evidence="6">
    <location>
        <begin position="7"/>
        <end position="25"/>
    </location>
</feature>
<sequence length="218" mass="25872">MNHISSFKIYSVIYFITCIVSLLFIDNNESIIEMILKILTIVLTSFLYLAYTTKINYWYLLLLMFCIVADALLIFDQDFLKGGILLLMFTRVIYLIILRKTILTIKLKVILPYIIPGCFAFFIMSYLLYSFVENMLLSIFMICLLNLIVIGVSFYQYLYNMTKDNLYFMLGIFLITIADFIIAFNKFLDYQLYYVVLYTVMYYVARYLICIAMIKEKR</sequence>
<comment type="subcellular location">
    <subcellularLocation>
        <location evidence="1">Membrane</location>
        <topology evidence="1">Multi-pass membrane protein</topology>
    </subcellularLocation>
</comment>
<keyword evidence="4 6" id="KW-1133">Transmembrane helix</keyword>
<evidence type="ECO:0000256" key="3">
    <source>
        <dbReference type="ARBA" id="ARBA00022692"/>
    </source>
</evidence>
<feature type="transmembrane region" description="Helical" evidence="6">
    <location>
        <begin position="135"/>
        <end position="159"/>
    </location>
</feature>
<comment type="caution">
    <text evidence="7">The sequence shown here is derived from an EMBL/GenBank/DDBJ whole genome shotgun (WGS) entry which is preliminary data.</text>
</comment>
<keyword evidence="5 6" id="KW-0472">Membrane</keyword>
<evidence type="ECO:0000256" key="4">
    <source>
        <dbReference type="ARBA" id="ARBA00022989"/>
    </source>
</evidence>
<accession>A0A1B9XXN4</accession>
<keyword evidence="8" id="KW-1185">Reference proteome</keyword>
<evidence type="ECO:0008006" key="9">
    <source>
        <dbReference type="Google" id="ProtNLM"/>
    </source>
</evidence>
<keyword evidence="3 6" id="KW-0812">Transmembrane</keyword>
<dbReference type="OrthoDB" id="1189518at2"/>
<dbReference type="InterPro" id="IPR012506">
    <property type="entry name" value="TMEM86B-like"/>
</dbReference>
<reference evidence="7 8" key="1">
    <citation type="submission" date="2016-06" db="EMBL/GenBank/DDBJ databases">
        <title>Draft Genome Sequence of Tenacibaculum soleae UCD-KL19.</title>
        <authorList>
            <person name="Eisen J.A."/>
            <person name="Coil D.A."/>
            <person name="Lujan K.M."/>
        </authorList>
    </citation>
    <scope>NUCLEOTIDE SEQUENCE [LARGE SCALE GENOMIC DNA]</scope>
    <source>
        <strain evidence="7 8">UCD-KL19</strain>
    </source>
</reference>
<evidence type="ECO:0000313" key="7">
    <source>
        <dbReference type="EMBL" id="OCK42191.1"/>
    </source>
</evidence>
<evidence type="ECO:0000313" key="8">
    <source>
        <dbReference type="Proteomes" id="UP000093186"/>
    </source>
</evidence>
<dbReference type="Pfam" id="PF07947">
    <property type="entry name" value="YhhN"/>
    <property type="match status" value="1"/>
</dbReference>
<proteinExistence type="inferred from homology"/>
<dbReference type="Proteomes" id="UP000093186">
    <property type="component" value="Unassembled WGS sequence"/>
</dbReference>
<evidence type="ECO:0000256" key="6">
    <source>
        <dbReference type="SAM" id="Phobius"/>
    </source>
</evidence>
<protein>
    <recommendedName>
        <fullName evidence="9">YhhN-like protein</fullName>
    </recommendedName>
</protein>
<name>A0A1B9XXN4_9FLAO</name>
<gene>
    <name evidence="7" type="ORF">BA195_11230</name>
</gene>
<dbReference type="GO" id="GO:0016020">
    <property type="term" value="C:membrane"/>
    <property type="evidence" value="ECO:0007669"/>
    <property type="project" value="UniProtKB-SubCell"/>
</dbReference>
<feature type="transmembrane region" description="Helical" evidence="6">
    <location>
        <begin position="81"/>
        <end position="98"/>
    </location>
</feature>
<evidence type="ECO:0000256" key="2">
    <source>
        <dbReference type="ARBA" id="ARBA00007375"/>
    </source>
</evidence>
<comment type="similarity">
    <text evidence="2">Belongs to the TMEM86 family.</text>
</comment>
<dbReference type="AlphaFoldDB" id="A0A1B9XXN4"/>
<dbReference type="EMBL" id="MAKX01000024">
    <property type="protein sequence ID" value="OCK42191.1"/>
    <property type="molecule type" value="Genomic_DNA"/>
</dbReference>
<feature type="transmembrane region" description="Helical" evidence="6">
    <location>
        <begin position="31"/>
        <end position="50"/>
    </location>
</feature>
<feature type="transmembrane region" description="Helical" evidence="6">
    <location>
        <begin position="166"/>
        <end position="185"/>
    </location>
</feature>
<evidence type="ECO:0000256" key="5">
    <source>
        <dbReference type="ARBA" id="ARBA00023136"/>
    </source>
</evidence>
<feature type="transmembrane region" description="Helical" evidence="6">
    <location>
        <begin position="110"/>
        <end position="129"/>
    </location>
</feature>